<evidence type="ECO:0000313" key="2">
    <source>
        <dbReference type="Proteomes" id="UP000018949"/>
    </source>
</evidence>
<proteinExistence type="predicted"/>
<accession>W4RKF6</accession>
<dbReference type="EMBL" id="BAUW01000013">
    <property type="protein sequence ID" value="GAE44905.1"/>
    <property type="molecule type" value="Genomic_DNA"/>
</dbReference>
<comment type="caution">
    <text evidence="1">The sequence shown here is derived from an EMBL/GenBank/DDBJ whole genome shotgun (WGS) entry which is preliminary data.</text>
</comment>
<reference evidence="1 2" key="1">
    <citation type="submission" date="2013-12" db="EMBL/GenBank/DDBJ databases">
        <title>NBRP : Genome information of microbial organism related human and environment.</title>
        <authorList>
            <person name="Hattori M."/>
            <person name="Oshima K."/>
            <person name="Inaba H."/>
            <person name="Suda W."/>
            <person name="Sakamoto M."/>
            <person name="Iino T."/>
            <person name="Kitahara M."/>
            <person name="Oshida Y."/>
            <person name="Iida T."/>
            <person name="Kudo T."/>
            <person name="Itoh T."/>
            <person name="Ahmed I."/>
            <person name="Ohkuma M."/>
        </authorList>
    </citation>
    <scope>NUCLEOTIDE SEQUENCE [LARGE SCALE GENOMIC DNA]</scope>
    <source>
        <strain evidence="1 2">JCM 21738</strain>
    </source>
</reference>
<name>W4RKF6_9BACI</name>
<keyword evidence="2" id="KW-1185">Reference proteome</keyword>
<evidence type="ECO:0000313" key="1">
    <source>
        <dbReference type="EMBL" id="GAE44905.1"/>
    </source>
</evidence>
<gene>
    <name evidence="1" type="ORF">JCM21738_1656</name>
</gene>
<sequence>MWFSVYEQAAEAGHDFKNKKAWAAAVDYLWDKLRNIKTSKAAVAKKYGLSVSTLSKYINLANEFLQEEDSI</sequence>
<protein>
    <recommendedName>
        <fullName evidence="3">HTH psq-type domain-containing protein</fullName>
    </recommendedName>
</protein>
<evidence type="ECO:0008006" key="3">
    <source>
        <dbReference type="Google" id="ProtNLM"/>
    </source>
</evidence>
<dbReference type="Proteomes" id="UP000018949">
    <property type="component" value="Unassembled WGS sequence"/>
</dbReference>
<organism evidence="1 2">
    <name type="scientific">Mesobacillus boroniphilus JCM 21738</name>
    <dbReference type="NCBI Taxonomy" id="1294265"/>
    <lineage>
        <taxon>Bacteria</taxon>
        <taxon>Bacillati</taxon>
        <taxon>Bacillota</taxon>
        <taxon>Bacilli</taxon>
        <taxon>Bacillales</taxon>
        <taxon>Bacillaceae</taxon>
        <taxon>Mesobacillus</taxon>
    </lineage>
</organism>
<dbReference type="AlphaFoldDB" id="W4RKF6"/>